<evidence type="ECO:0000313" key="1">
    <source>
        <dbReference type="EMBL" id="WOC53077.1"/>
    </source>
</evidence>
<gene>
    <name evidence="1" type="ORF">BPO_2430</name>
</gene>
<accession>A0AAU0F3U8</accession>
<organism evidence="1 2">
    <name type="scientific">Bergeyella porcorum</name>
    <dbReference type="NCBI Taxonomy" id="1735111"/>
    <lineage>
        <taxon>Bacteria</taxon>
        <taxon>Pseudomonadati</taxon>
        <taxon>Bacteroidota</taxon>
        <taxon>Flavobacteriia</taxon>
        <taxon>Flavobacteriales</taxon>
        <taxon>Weeksellaceae</taxon>
        <taxon>Bergeyella</taxon>
    </lineage>
</organism>
<sequence>MVKRFPTAIIGHNLNFIGATNADLLQSIGKEDGRFRLKLLLKEGLLSKNKVYQKAKAIWVLDEAMADRRINIFLYFSSIF</sequence>
<dbReference type="AlphaFoldDB" id="A0AAU0F3U8"/>
<name>A0AAU0F3U8_9FLAO</name>
<proteinExistence type="predicted"/>
<dbReference type="Proteomes" id="UP001432059">
    <property type="component" value="Chromosome"/>
</dbReference>
<dbReference type="RefSeq" id="WP_327984366.1">
    <property type="nucleotide sequence ID" value="NZ_CP136426.1"/>
</dbReference>
<dbReference type="EMBL" id="CP136426">
    <property type="protein sequence ID" value="WOC53077.1"/>
    <property type="molecule type" value="Genomic_DNA"/>
</dbReference>
<protein>
    <submittedName>
        <fullName evidence="1">Uncharacterized protein</fullName>
    </submittedName>
</protein>
<dbReference type="KEGG" id="bpor:BPO_2430"/>
<keyword evidence="2" id="KW-1185">Reference proteome</keyword>
<reference evidence="1" key="1">
    <citation type="submission" date="2023-10" db="EMBL/GenBank/DDBJ databases">
        <title>Characterization and whole genome sequencing of a novel strain of Bergeyella porcorum QD2021 isolated from pig.</title>
        <authorList>
            <person name="Liu G."/>
            <person name="Chen C."/>
            <person name="Han X."/>
        </authorList>
    </citation>
    <scope>NUCLEOTIDE SEQUENCE</scope>
    <source>
        <strain evidence="1">QD2021</strain>
    </source>
</reference>
<evidence type="ECO:0000313" key="2">
    <source>
        <dbReference type="Proteomes" id="UP001432059"/>
    </source>
</evidence>